<gene>
    <name evidence="9" type="ORF">OS493_004219</name>
</gene>
<sequence>MRDFRVSSLLEGCSQFIPGVPGSSSAIPNNLNSNGPFPYSPYHPPQMAKQPSHFGPGAIPGPPQQVHMPVHDSEHESIDVSLENKDLWTSFYEEKTEMVITKAGRRMFPPIKARVTGLDPRAKYFFLMDIVPADDCRYKFHNCRWMVAGKADPEMPKPLYMHPDSPSTGAQWMQKTISFHKMKLTNNIADKYGYTILNSMHKYQPRIHVVRADDTYKHPYSNFKTFTFPETSFIGVTAYQNEKITKLKIDNNPFAKGFREQGAGHRRRLERRQRSTPGHSLHDDDDENNSDEEENGKEPGASGSSSDIHTGSSLDENSVSVIPSSPEDIKPVIHVDKGRPCTNSLTPSPVPKALPAPEMLPHNQQFNDFSRPSSLHISEDSKSVILASNSNDGISCSAPSHLKLPSARTMHMDMRYSPYPRPPYSMSGMPSSFLPPHAHGHMYPSYSVPQAATHHAK</sequence>
<proteinExistence type="predicted"/>
<comment type="caution">
    <text evidence="6">Lacks conserved residue(s) required for the propagation of feature annotation.</text>
</comment>
<keyword evidence="2" id="KW-0805">Transcription regulation</keyword>
<dbReference type="InterPro" id="IPR008967">
    <property type="entry name" value="p53-like_TF_DNA-bd_sf"/>
</dbReference>
<dbReference type="PROSITE" id="PS01264">
    <property type="entry name" value="TBOX_2"/>
    <property type="match status" value="1"/>
</dbReference>
<name>A0A9W9ZTK8_9CNID</name>
<dbReference type="PROSITE" id="PS50252">
    <property type="entry name" value="TBOX_3"/>
    <property type="match status" value="1"/>
</dbReference>
<dbReference type="GO" id="GO:0000981">
    <property type="term" value="F:DNA-binding transcription factor activity, RNA polymerase II-specific"/>
    <property type="evidence" value="ECO:0007669"/>
    <property type="project" value="TreeGrafter"/>
</dbReference>
<dbReference type="InterPro" id="IPR002070">
    <property type="entry name" value="TF_Brachyury"/>
</dbReference>
<dbReference type="Gene3D" id="2.60.40.820">
    <property type="entry name" value="Transcription factor, T-box"/>
    <property type="match status" value="1"/>
</dbReference>
<keyword evidence="10" id="KW-1185">Reference proteome</keyword>
<dbReference type="PROSITE" id="PS01283">
    <property type="entry name" value="TBOX_1"/>
    <property type="match status" value="1"/>
</dbReference>
<feature type="region of interest" description="Disordered" evidence="7">
    <location>
        <begin position="255"/>
        <end position="350"/>
    </location>
</feature>
<evidence type="ECO:0000256" key="1">
    <source>
        <dbReference type="ARBA" id="ARBA00004123"/>
    </source>
</evidence>
<dbReference type="InterPro" id="IPR046360">
    <property type="entry name" value="T-box_DNA-bd"/>
</dbReference>
<feature type="compositionally biased region" description="Acidic residues" evidence="7">
    <location>
        <begin position="283"/>
        <end position="295"/>
    </location>
</feature>
<feature type="compositionally biased region" description="Polar residues" evidence="7">
    <location>
        <begin position="314"/>
        <end position="323"/>
    </location>
</feature>
<dbReference type="AlphaFoldDB" id="A0A9W9ZTK8"/>
<dbReference type="FunFam" id="2.60.40.820:FF:000016">
    <property type="entry name" value="T-box transcription factor TBX2-A"/>
    <property type="match status" value="1"/>
</dbReference>
<evidence type="ECO:0000256" key="3">
    <source>
        <dbReference type="ARBA" id="ARBA00023125"/>
    </source>
</evidence>
<dbReference type="SUPFAM" id="SSF49417">
    <property type="entry name" value="p53-like transcription factors"/>
    <property type="match status" value="1"/>
</dbReference>
<dbReference type="GO" id="GO:0005634">
    <property type="term" value="C:nucleus"/>
    <property type="evidence" value="ECO:0007669"/>
    <property type="project" value="UniProtKB-SubCell"/>
</dbReference>
<dbReference type="GO" id="GO:0045893">
    <property type="term" value="P:positive regulation of DNA-templated transcription"/>
    <property type="evidence" value="ECO:0007669"/>
    <property type="project" value="InterPro"/>
</dbReference>
<reference evidence="9" key="1">
    <citation type="submission" date="2023-01" db="EMBL/GenBank/DDBJ databases">
        <title>Genome assembly of the deep-sea coral Lophelia pertusa.</title>
        <authorList>
            <person name="Herrera S."/>
            <person name="Cordes E."/>
        </authorList>
    </citation>
    <scope>NUCLEOTIDE SEQUENCE</scope>
    <source>
        <strain evidence="9">USNM1676648</strain>
        <tissue evidence="9">Polyp</tissue>
    </source>
</reference>
<dbReference type="Pfam" id="PF00907">
    <property type="entry name" value="T-box"/>
    <property type="match status" value="1"/>
</dbReference>
<feature type="compositionally biased region" description="Basic and acidic residues" evidence="7">
    <location>
        <begin position="327"/>
        <end position="339"/>
    </location>
</feature>
<feature type="domain" description="T-box" evidence="8">
    <location>
        <begin position="82"/>
        <end position="260"/>
    </location>
</feature>
<comment type="subcellular location">
    <subcellularLocation>
        <location evidence="1 6">Nucleus</location>
    </subcellularLocation>
</comment>
<dbReference type="InterPro" id="IPR001699">
    <property type="entry name" value="TF_T-box"/>
</dbReference>
<dbReference type="GO" id="GO:0000978">
    <property type="term" value="F:RNA polymerase II cis-regulatory region sequence-specific DNA binding"/>
    <property type="evidence" value="ECO:0007669"/>
    <property type="project" value="InterPro"/>
</dbReference>
<dbReference type="InterPro" id="IPR036960">
    <property type="entry name" value="T-box_sf"/>
</dbReference>
<dbReference type="CDD" id="cd20188">
    <property type="entry name" value="T-box_TBX2_3-like"/>
    <property type="match status" value="1"/>
</dbReference>
<protein>
    <recommendedName>
        <fullName evidence="8">T-box domain-containing protein</fullName>
    </recommendedName>
</protein>
<dbReference type="OrthoDB" id="7442607at2759"/>
<comment type="caution">
    <text evidence="9">The sequence shown here is derived from an EMBL/GenBank/DDBJ whole genome shotgun (WGS) entry which is preliminary data.</text>
</comment>
<keyword evidence="4" id="KW-0804">Transcription</keyword>
<evidence type="ECO:0000256" key="6">
    <source>
        <dbReference type="PROSITE-ProRule" id="PRU00201"/>
    </source>
</evidence>
<dbReference type="GO" id="GO:0000785">
    <property type="term" value="C:chromatin"/>
    <property type="evidence" value="ECO:0007669"/>
    <property type="project" value="TreeGrafter"/>
</dbReference>
<evidence type="ECO:0000256" key="7">
    <source>
        <dbReference type="SAM" id="MobiDB-lite"/>
    </source>
</evidence>
<feature type="compositionally biased region" description="Low complexity" evidence="7">
    <location>
        <begin position="302"/>
        <end position="313"/>
    </location>
</feature>
<evidence type="ECO:0000256" key="2">
    <source>
        <dbReference type="ARBA" id="ARBA00023015"/>
    </source>
</evidence>
<evidence type="ECO:0000313" key="9">
    <source>
        <dbReference type="EMBL" id="KAJ7387245.1"/>
    </source>
</evidence>
<dbReference type="Proteomes" id="UP001163046">
    <property type="component" value="Unassembled WGS sequence"/>
</dbReference>
<evidence type="ECO:0000256" key="5">
    <source>
        <dbReference type="ARBA" id="ARBA00023242"/>
    </source>
</evidence>
<organism evidence="9 10">
    <name type="scientific">Desmophyllum pertusum</name>
    <dbReference type="NCBI Taxonomy" id="174260"/>
    <lineage>
        <taxon>Eukaryota</taxon>
        <taxon>Metazoa</taxon>
        <taxon>Cnidaria</taxon>
        <taxon>Anthozoa</taxon>
        <taxon>Hexacorallia</taxon>
        <taxon>Scleractinia</taxon>
        <taxon>Caryophylliina</taxon>
        <taxon>Caryophylliidae</taxon>
        <taxon>Desmophyllum</taxon>
    </lineage>
</organism>
<dbReference type="EMBL" id="MU825874">
    <property type="protein sequence ID" value="KAJ7387245.1"/>
    <property type="molecule type" value="Genomic_DNA"/>
</dbReference>
<evidence type="ECO:0000259" key="8">
    <source>
        <dbReference type="PROSITE" id="PS50252"/>
    </source>
</evidence>
<keyword evidence="3 6" id="KW-0238">DNA-binding</keyword>
<dbReference type="PANTHER" id="PTHR11267">
    <property type="entry name" value="T-BOX PROTEIN-RELATED"/>
    <property type="match status" value="1"/>
</dbReference>
<accession>A0A9W9ZTK8</accession>
<evidence type="ECO:0000256" key="4">
    <source>
        <dbReference type="ARBA" id="ARBA00023163"/>
    </source>
</evidence>
<dbReference type="InterPro" id="IPR018186">
    <property type="entry name" value="TF_T-box_CS"/>
</dbReference>
<keyword evidence="5 6" id="KW-0539">Nucleus</keyword>
<dbReference type="PRINTS" id="PR00938">
    <property type="entry name" value="BRACHYURY"/>
</dbReference>
<dbReference type="PANTHER" id="PTHR11267:SF181">
    <property type="entry name" value="OPTOMOTOR-BLIND PROTEIN"/>
    <property type="match status" value="1"/>
</dbReference>
<dbReference type="SMART" id="SM00425">
    <property type="entry name" value="TBOX"/>
    <property type="match status" value="1"/>
</dbReference>
<dbReference type="GO" id="GO:0001708">
    <property type="term" value="P:cell fate specification"/>
    <property type="evidence" value="ECO:0007669"/>
    <property type="project" value="TreeGrafter"/>
</dbReference>
<evidence type="ECO:0000313" key="10">
    <source>
        <dbReference type="Proteomes" id="UP001163046"/>
    </source>
</evidence>
<dbReference type="PRINTS" id="PR00937">
    <property type="entry name" value="TBOX"/>
</dbReference>